<evidence type="ECO:0000313" key="3">
    <source>
        <dbReference type="Proteomes" id="UP001501057"/>
    </source>
</evidence>
<dbReference type="InterPro" id="IPR032710">
    <property type="entry name" value="NTF2-like_dom_sf"/>
</dbReference>
<dbReference type="InterPro" id="IPR037401">
    <property type="entry name" value="SnoaL-like"/>
</dbReference>
<evidence type="ECO:0000313" key="2">
    <source>
        <dbReference type="EMBL" id="GAA1747915.1"/>
    </source>
</evidence>
<feature type="domain" description="SnoaL-like" evidence="1">
    <location>
        <begin position="14"/>
        <end position="115"/>
    </location>
</feature>
<keyword evidence="3" id="KW-1185">Reference proteome</keyword>
<dbReference type="Proteomes" id="UP001501057">
    <property type="component" value="Unassembled WGS sequence"/>
</dbReference>
<evidence type="ECO:0000259" key="1">
    <source>
        <dbReference type="Pfam" id="PF12680"/>
    </source>
</evidence>
<proteinExistence type="predicted"/>
<dbReference type="EMBL" id="BAAAME010000005">
    <property type="protein sequence ID" value="GAA1747915.1"/>
    <property type="molecule type" value="Genomic_DNA"/>
</dbReference>
<gene>
    <name evidence="2" type="ORF">GCM10009710_29940</name>
</gene>
<protein>
    <submittedName>
        <fullName evidence="2">Nuclear transport factor 2 family protein</fullName>
    </submittedName>
</protein>
<dbReference type="Gene3D" id="3.10.450.50">
    <property type="match status" value="1"/>
</dbReference>
<sequence length="130" mass="14850">MTDETRHPHVQLLDRIIAAAQAGDASDLYDIYAEDAVIWHNHDNAEQTVAENARLLEKMPEWVRDRSYDDRRIQLFDGGVVQQHVLRGVHIRTGEPVELHACVVVQVDDQGRISRLDEYLDSKQAASLRP</sequence>
<reference evidence="2 3" key="1">
    <citation type="journal article" date="2019" name="Int. J. Syst. Evol. Microbiol.">
        <title>The Global Catalogue of Microorganisms (GCM) 10K type strain sequencing project: providing services to taxonomists for standard genome sequencing and annotation.</title>
        <authorList>
            <consortium name="The Broad Institute Genomics Platform"/>
            <consortium name="The Broad Institute Genome Sequencing Center for Infectious Disease"/>
            <person name="Wu L."/>
            <person name="Ma J."/>
        </authorList>
    </citation>
    <scope>NUCLEOTIDE SEQUENCE [LARGE SCALE GENOMIC DNA]</scope>
    <source>
        <strain evidence="2 3">JCM 13518</strain>
    </source>
</reference>
<organism evidence="2 3">
    <name type="scientific">Aeromicrobium alkaliterrae</name>
    <dbReference type="NCBI Taxonomy" id="302168"/>
    <lineage>
        <taxon>Bacteria</taxon>
        <taxon>Bacillati</taxon>
        <taxon>Actinomycetota</taxon>
        <taxon>Actinomycetes</taxon>
        <taxon>Propionibacteriales</taxon>
        <taxon>Nocardioidaceae</taxon>
        <taxon>Aeromicrobium</taxon>
    </lineage>
</organism>
<dbReference type="RefSeq" id="WP_344203046.1">
    <property type="nucleotide sequence ID" value="NZ_BAAAME010000005.1"/>
</dbReference>
<dbReference type="Pfam" id="PF12680">
    <property type="entry name" value="SnoaL_2"/>
    <property type="match status" value="1"/>
</dbReference>
<comment type="caution">
    <text evidence="2">The sequence shown here is derived from an EMBL/GenBank/DDBJ whole genome shotgun (WGS) entry which is preliminary data.</text>
</comment>
<dbReference type="SUPFAM" id="SSF54427">
    <property type="entry name" value="NTF2-like"/>
    <property type="match status" value="1"/>
</dbReference>
<accession>A0ABN2K4K1</accession>
<name>A0ABN2K4K1_9ACTN</name>